<comment type="caution">
    <text evidence="1">The sequence shown here is derived from an EMBL/GenBank/DDBJ whole genome shotgun (WGS) entry which is preliminary data.</text>
</comment>
<dbReference type="EMBL" id="LCNM01000015">
    <property type="protein sequence ID" value="KKU55889.1"/>
    <property type="molecule type" value="Genomic_DNA"/>
</dbReference>
<organism evidence="1 2">
    <name type="scientific">Candidatus Amesbacteria bacterium GW2011_GWA2_47_11</name>
    <dbReference type="NCBI Taxonomy" id="1618357"/>
    <lineage>
        <taxon>Bacteria</taxon>
        <taxon>Candidatus Amesiibacteriota</taxon>
    </lineage>
</organism>
<reference evidence="1 2" key="1">
    <citation type="journal article" date="2015" name="Nature">
        <title>rRNA introns, odd ribosomes, and small enigmatic genomes across a large radiation of phyla.</title>
        <authorList>
            <person name="Brown C.T."/>
            <person name="Hug L.A."/>
            <person name="Thomas B.C."/>
            <person name="Sharon I."/>
            <person name="Castelle C.J."/>
            <person name="Singh A."/>
            <person name="Wilkins M.J."/>
            <person name="Williams K.H."/>
            <person name="Banfield J.F."/>
        </authorList>
    </citation>
    <scope>NUCLEOTIDE SEQUENCE [LARGE SCALE GENOMIC DNA]</scope>
</reference>
<evidence type="ECO:0000313" key="1">
    <source>
        <dbReference type="EMBL" id="KKU55889.1"/>
    </source>
</evidence>
<accession>A0A0G1REY7</accession>
<dbReference type="AlphaFoldDB" id="A0A0G1REY7"/>
<proteinExistence type="predicted"/>
<sequence>MGKPDFEQNLGRQQLDQLGKLAKAIEQQAAIKVIIGLAADGMPTEVASDLLKGVAEGREREVLETVARVGQKFIK</sequence>
<gene>
    <name evidence="1" type="ORF">UX78_C0015G0036</name>
</gene>
<evidence type="ECO:0000313" key="2">
    <source>
        <dbReference type="Proteomes" id="UP000034607"/>
    </source>
</evidence>
<name>A0A0G1REY7_9BACT</name>
<dbReference type="Proteomes" id="UP000034607">
    <property type="component" value="Unassembled WGS sequence"/>
</dbReference>
<protein>
    <submittedName>
        <fullName evidence="1">Uncharacterized protein</fullName>
    </submittedName>
</protein>